<dbReference type="PANTHER" id="PTHR10642:SF26">
    <property type="entry name" value="RIBONUCLEASE H1"/>
    <property type="match status" value="1"/>
</dbReference>
<name>A0AAU9TR07_EUPED</name>
<keyword evidence="7" id="KW-0378">Hydrolase</keyword>
<protein>
    <recommendedName>
        <fullName evidence="3">ribonuclease H</fullName>
        <ecNumber evidence="3">3.1.26.4</ecNumber>
    </recommendedName>
</protein>
<dbReference type="CDD" id="cd09276">
    <property type="entry name" value="Rnase_HI_RT_non_LTR"/>
    <property type="match status" value="1"/>
</dbReference>
<dbReference type="GO" id="GO:0043137">
    <property type="term" value="P:DNA replication, removal of RNA primer"/>
    <property type="evidence" value="ECO:0007669"/>
    <property type="project" value="TreeGrafter"/>
</dbReference>
<dbReference type="Gene3D" id="3.30.420.10">
    <property type="entry name" value="Ribonuclease H-like superfamily/Ribonuclease H"/>
    <property type="match status" value="1"/>
</dbReference>
<dbReference type="Proteomes" id="UP001153954">
    <property type="component" value="Unassembled WGS sequence"/>
</dbReference>
<dbReference type="InterPro" id="IPR036397">
    <property type="entry name" value="RNaseH_sf"/>
</dbReference>
<evidence type="ECO:0000256" key="1">
    <source>
        <dbReference type="ARBA" id="ARBA00000077"/>
    </source>
</evidence>
<feature type="domain" description="RNase H type-1" evidence="8">
    <location>
        <begin position="31"/>
        <end position="165"/>
    </location>
</feature>
<keyword evidence="10" id="KW-1185">Reference proteome</keyword>
<evidence type="ECO:0000256" key="3">
    <source>
        <dbReference type="ARBA" id="ARBA00012180"/>
    </source>
</evidence>
<comment type="catalytic activity">
    <reaction evidence="1">
        <text>Endonucleolytic cleavage to 5'-phosphomonoester.</text>
        <dbReference type="EC" id="3.1.26.4"/>
    </reaction>
</comment>
<evidence type="ECO:0000313" key="10">
    <source>
        <dbReference type="Proteomes" id="UP001153954"/>
    </source>
</evidence>
<dbReference type="GO" id="GO:0003676">
    <property type="term" value="F:nucleic acid binding"/>
    <property type="evidence" value="ECO:0007669"/>
    <property type="project" value="InterPro"/>
</dbReference>
<dbReference type="InterPro" id="IPR050092">
    <property type="entry name" value="RNase_H"/>
</dbReference>
<evidence type="ECO:0000256" key="4">
    <source>
        <dbReference type="ARBA" id="ARBA00022722"/>
    </source>
</evidence>
<gene>
    <name evidence="9" type="ORF">EEDITHA_LOCUS4105</name>
</gene>
<dbReference type="PANTHER" id="PTHR10642">
    <property type="entry name" value="RIBONUCLEASE H1"/>
    <property type="match status" value="1"/>
</dbReference>
<accession>A0AAU9TR07</accession>
<keyword evidence="5" id="KW-0479">Metal-binding</keyword>
<dbReference type="SUPFAM" id="SSF53098">
    <property type="entry name" value="Ribonuclease H-like"/>
    <property type="match status" value="1"/>
</dbReference>
<dbReference type="GO" id="GO:0004523">
    <property type="term" value="F:RNA-DNA hybrid ribonuclease activity"/>
    <property type="evidence" value="ECO:0007669"/>
    <property type="project" value="UniProtKB-EC"/>
</dbReference>
<keyword evidence="6" id="KW-0255">Endonuclease</keyword>
<evidence type="ECO:0000313" key="9">
    <source>
        <dbReference type="EMBL" id="CAH2087894.1"/>
    </source>
</evidence>
<comment type="caution">
    <text evidence="9">The sequence shown here is derived from an EMBL/GenBank/DDBJ whole genome shotgun (WGS) entry which is preliminary data.</text>
</comment>
<keyword evidence="4" id="KW-0540">Nuclease</keyword>
<evidence type="ECO:0000256" key="5">
    <source>
        <dbReference type="ARBA" id="ARBA00022723"/>
    </source>
</evidence>
<dbReference type="GO" id="GO:0046872">
    <property type="term" value="F:metal ion binding"/>
    <property type="evidence" value="ECO:0007669"/>
    <property type="project" value="UniProtKB-KW"/>
</dbReference>
<dbReference type="PROSITE" id="PS50879">
    <property type="entry name" value="RNASE_H_1"/>
    <property type="match status" value="1"/>
</dbReference>
<dbReference type="InterPro" id="IPR012337">
    <property type="entry name" value="RNaseH-like_sf"/>
</dbReference>
<reference evidence="9" key="1">
    <citation type="submission" date="2022-03" db="EMBL/GenBank/DDBJ databases">
        <authorList>
            <person name="Tunstrom K."/>
        </authorList>
    </citation>
    <scope>NUCLEOTIDE SEQUENCE</scope>
</reference>
<dbReference type="EC" id="3.1.26.4" evidence="3"/>
<sequence>MSSALLSSHPAEHIDLELKRLVDQEQLDANSDYDIKIFTDGSKIEGRVGAALSVWSGEVETKALKLALPSFCTVYQAELLAICKAAWMAAEHSPSTRSVGIYSDSLSALDTITNSSALHPLAVEARGYLRKALNQSKCISLFWIKAHAGLEGNERADYLAREAATESKTRFDYESCPVSFVKRSIRMRSLDKWNLRYREGETAGVTKVFFPDAVAAYRIISKIEVDRFVTQVLTGHGGFSEYLHRFKCKESPSCACDPPCSESVFHLLLDCPIHLYDRLECEMRLGLSF</sequence>
<dbReference type="Pfam" id="PF00075">
    <property type="entry name" value="RNase_H"/>
    <property type="match status" value="1"/>
</dbReference>
<evidence type="ECO:0000256" key="2">
    <source>
        <dbReference type="ARBA" id="ARBA00005300"/>
    </source>
</evidence>
<dbReference type="InterPro" id="IPR002156">
    <property type="entry name" value="RNaseH_domain"/>
</dbReference>
<comment type="similarity">
    <text evidence="2">Belongs to the RNase H family.</text>
</comment>
<dbReference type="EMBL" id="CAKOGL010000007">
    <property type="protein sequence ID" value="CAH2087894.1"/>
    <property type="molecule type" value="Genomic_DNA"/>
</dbReference>
<evidence type="ECO:0000256" key="7">
    <source>
        <dbReference type="ARBA" id="ARBA00022801"/>
    </source>
</evidence>
<organism evidence="9 10">
    <name type="scientific">Euphydryas editha</name>
    <name type="common">Edith's checkerspot</name>
    <dbReference type="NCBI Taxonomy" id="104508"/>
    <lineage>
        <taxon>Eukaryota</taxon>
        <taxon>Metazoa</taxon>
        <taxon>Ecdysozoa</taxon>
        <taxon>Arthropoda</taxon>
        <taxon>Hexapoda</taxon>
        <taxon>Insecta</taxon>
        <taxon>Pterygota</taxon>
        <taxon>Neoptera</taxon>
        <taxon>Endopterygota</taxon>
        <taxon>Lepidoptera</taxon>
        <taxon>Glossata</taxon>
        <taxon>Ditrysia</taxon>
        <taxon>Papilionoidea</taxon>
        <taxon>Nymphalidae</taxon>
        <taxon>Nymphalinae</taxon>
        <taxon>Euphydryas</taxon>
    </lineage>
</organism>
<evidence type="ECO:0000256" key="6">
    <source>
        <dbReference type="ARBA" id="ARBA00022759"/>
    </source>
</evidence>
<dbReference type="AlphaFoldDB" id="A0AAU9TR07"/>
<evidence type="ECO:0000259" key="8">
    <source>
        <dbReference type="PROSITE" id="PS50879"/>
    </source>
</evidence>
<proteinExistence type="inferred from homology"/>